<keyword evidence="5" id="KW-0677">Repeat</keyword>
<evidence type="ECO:0000256" key="3">
    <source>
        <dbReference type="ARBA" id="ARBA00022530"/>
    </source>
</evidence>
<dbReference type="InterPro" id="IPR048287">
    <property type="entry name" value="TSPN-like_N"/>
</dbReference>
<comment type="subcellular location">
    <subcellularLocation>
        <location evidence="1">Secreted</location>
        <location evidence="1">Extracellular space</location>
        <location evidence="1">Extracellular matrix</location>
    </subcellularLocation>
</comment>
<evidence type="ECO:0000256" key="7">
    <source>
        <dbReference type="ARBA" id="ARBA00023119"/>
    </source>
</evidence>
<feature type="domain" description="VWFA" evidence="13">
    <location>
        <begin position="1030"/>
        <end position="1203"/>
    </location>
</feature>
<dbReference type="SUPFAM" id="SSF49265">
    <property type="entry name" value="Fibronectin type III"/>
    <property type="match status" value="7"/>
</dbReference>
<evidence type="ECO:0000256" key="5">
    <source>
        <dbReference type="ARBA" id="ARBA00022737"/>
    </source>
</evidence>
<dbReference type="Gene3D" id="2.60.40.10">
    <property type="entry name" value="Immunoglobulins"/>
    <property type="match status" value="8"/>
</dbReference>
<dbReference type="FunFam" id="2.60.40.10:FF:000227">
    <property type="entry name" value="Fibronectin isoform X1"/>
    <property type="match status" value="1"/>
</dbReference>
<dbReference type="GO" id="GO:0005614">
    <property type="term" value="C:interstitial matrix"/>
    <property type="evidence" value="ECO:0007669"/>
    <property type="project" value="TreeGrafter"/>
</dbReference>
<feature type="domain" description="Fibronectin type-III" evidence="14">
    <location>
        <begin position="626"/>
        <end position="721"/>
    </location>
</feature>
<evidence type="ECO:0000256" key="9">
    <source>
        <dbReference type="ARBA" id="ARBA00023278"/>
    </source>
</evidence>
<dbReference type="SUPFAM" id="SSF53300">
    <property type="entry name" value="vWA-like"/>
    <property type="match status" value="2"/>
</dbReference>
<dbReference type="SMART" id="SM00060">
    <property type="entry name" value="FN3"/>
    <property type="match status" value="8"/>
</dbReference>
<feature type="domain" description="Fibronectin type-III" evidence="14">
    <location>
        <begin position="445"/>
        <end position="536"/>
    </location>
</feature>
<evidence type="ECO:0000256" key="12">
    <source>
        <dbReference type="SAM" id="SignalP"/>
    </source>
</evidence>
<feature type="region of interest" description="Disordered" evidence="11">
    <location>
        <begin position="1442"/>
        <end position="1611"/>
    </location>
</feature>
<keyword evidence="2" id="KW-0964">Secreted</keyword>
<evidence type="ECO:0000256" key="6">
    <source>
        <dbReference type="ARBA" id="ARBA00022889"/>
    </source>
</evidence>
<dbReference type="FunFam" id="3.40.50.410:FF:000001">
    <property type="entry name" value="Collagen, type XII, alpha 1"/>
    <property type="match status" value="2"/>
</dbReference>
<feature type="domain" description="Fibronectin type-III" evidence="14">
    <location>
        <begin position="355"/>
        <end position="444"/>
    </location>
</feature>
<feature type="domain" description="Fibronectin type-III" evidence="14">
    <location>
        <begin position="537"/>
        <end position="625"/>
    </location>
</feature>
<keyword evidence="9" id="KW-0379">Hydroxylation</keyword>
<dbReference type="Pfam" id="PF00092">
    <property type="entry name" value="VWA"/>
    <property type="match status" value="2"/>
</dbReference>
<feature type="compositionally biased region" description="Gly residues" evidence="11">
    <location>
        <begin position="1579"/>
        <end position="1588"/>
    </location>
</feature>
<evidence type="ECO:0000256" key="11">
    <source>
        <dbReference type="SAM" id="MobiDB-lite"/>
    </source>
</evidence>
<dbReference type="InterPro" id="IPR003961">
    <property type="entry name" value="FN3_dom"/>
</dbReference>
<dbReference type="FunFam" id="2.60.120.200:FF:000008">
    <property type="entry name" value="Collagen type XII alpha 1 chain"/>
    <property type="match status" value="1"/>
</dbReference>
<dbReference type="InterPro" id="IPR008160">
    <property type="entry name" value="Collagen"/>
</dbReference>
<dbReference type="SMART" id="SM00327">
    <property type="entry name" value="VWA"/>
    <property type="match status" value="2"/>
</dbReference>
<keyword evidence="6" id="KW-0130">Cell adhesion</keyword>
<dbReference type="GO" id="GO:0005615">
    <property type="term" value="C:extracellular space"/>
    <property type="evidence" value="ECO:0007669"/>
    <property type="project" value="TreeGrafter"/>
</dbReference>
<gene>
    <name evidence="15" type="ORF">PECUL_23A019498</name>
</gene>
<dbReference type="InterPro" id="IPR013320">
    <property type="entry name" value="ConA-like_dom_sf"/>
</dbReference>
<name>A0AAD1S2D5_PELCU</name>
<dbReference type="PANTHER" id="PTHR24020:SF15">
    <property type="entry name" value="COLLAGEN ALPHA-1(XIV) CHAIN"/>
    <property type="match status" value="1"/>
</dbReference>
<evidence type="ECO:0000256" key="2">
    <source>
        <dbReference type="ARBA" id="ARBA00022525"/>
    </source>
</evidence>
<dbReference type="Pfam" id="PF01391">
    <property type="entry name" value="Collagen"/>
    <property type="match status" value="2"/>
</dbReference>
<feature type="region of interest" description="Disordered" evidence="11">
    <location>
        <begin position="122"/>
        <end position="147"/>
    </location>
</feature>
<protein>
    <submittedName>
        <fullName evidence="15">Collagen alpha-1(XIV) chain isoform X1</fullName>
    </submittedName>
</protein>
<dbReference type="Gene3D" id="3.40.50.410">
    <property type="entry name" value="von Willebrand factor, type A domain"/>
    <property type="match status" value="2"/>
</dbReference>
<proteinExistence type="inferred from homology"/>
<dbReference type="PRINTS" id="PR00453">
    <property type="entry name" value="VWFADOMAIN"/>
</dbReference>
<dbReference type="EMBL" id="OW240915">
    <property type="protein sequence ID" value="CAH2285833.1"/>
    <property type="molecule type" value="Genomic_DNA"/>
</dbReference>
<feature type="compositionally biased region" description="Polar residues" evidence="11">
    <location>
        <begin position="1447"/>
        <end position="1456"/>
    </location>
</feature>
<dbReference type="FunFam" id="2.60.40.10:FF:000489">
    <property type="entry name" value="collagen alpha-1(XII) chain isoform X1"/>
    <property type="match status" value="1"/>
</dbReference>
<dbReference type="Gene3D" id="2.60.120.200">
    <property type="match status" value="1"/>
</dbReference>
<dbReference type="CDD" id="cd01482">
    <property type="entry name" value="vWA_collagen_alphaI-XII-like"/>
    <property type="match status" value="2"/>
</dbReference>
<evidence type="ECO:0000256" key="4">
    <source>
        <dbReference type="ARBA" id="ARBA00022729"/>
    </source>
</evidence>
<keyword evidence="7 15" id="KW-0176">Collagen</keyword>
<dbReference type="GO" id="GO:0007155">
    <property type="term" value="P:cell adhesion"/>
    <property type="evidence" value="ECO:0007669"/>
    <property type="project" value="UniProtKB-KW"/>
</dbReference>
<dbReference type="PROSITE" id="PS50234">
    <property type="entry name" value="VWFA"/>
    <property type="match status" value="2"/>
</dbReference>
<dbReference type="FunFam" id="2.60.40.10:FF:000480">
    <property type="entry name" value="Collagen, type XII, alpha 1"/>
    <property type="match status" value="1"/>
</dbReference>
<feature type="domain" description="Fibronectin type-III" evidence="14">
    <location>
        <begin position="732"/>
        <end position="822"/>
    </location>
</feature>
<comment type="similarity">
    <text evidence="10">Belongs to the fibril-associated collagens with interrupted helices (FACIT) family.</text>
</comment>
<dbReference type="InterPro" id="IPR002035">
    <property type="entry name" value="VWF_A"/>
</dbReference>
<feature type="domain" description="Fibronectin type-III" evidence="14">
    <location>
        <begin position="823"/>
        <end position="915"/>
    </location>
</feature>
<dbReference type="SMART" id="SM00210">
    <property type="entry name" value="TSPN"/>
    <property type="match status" value="1"/>
</dbReference>
<feature type="chain" id="PRO_5042259183" evidence="12">
    <location>
        <begin position="29"/>
        <end position="1611"/>
    </location>
</feature>
<evidence type="ECO:0000256" key="10">
    <source>
        <dbReference type="ARBA" id="ARBA00049648"/>
    </source>
</evidence>
<accession>A0AAD1S2D5</accession>
<feature type="signal peptide" evidence="12">
    <location>
        <begin position="1"/>
        <end position="28"/>
    </location>
</feature>
<dbReference type="PANTHER" id="PTHR24020">
    <property type="entry name" value="COLLAGEN ALPHA"/>
    <property type="match status" value="1"/>
</dbReference>
<dbReference type="Proteomes" id="UP001295444">
    <property type="component" value="Chromosome 04"/>
</dbReference>
<dbReference type="FunFam" id="2.60.40.10:FF:000444">
    <property type="entry name" value="Collagen alpha-1(XIV) chain isoform X2"/>
    <property type="match status" value="1"/>
</dbReference>
<dbReference type="InterPro" id="IPR036465">
    <property type="entry name" value="vWFA_dom_sf"/>
</dbReference>
<dbReference type="SUPFAM" id="SSF49899">
    <property type="entry name" value="Concanavalin A-like lectins/glucanases"/>
    <property type="match status" value="1"/>
</dbReference>
<dbReference type="Pfam" id="PF00041">
    <property type="entry name" value="fn3"/>
    <property type="match status" value="7"/>
</dbReference>
<keyword evidence="8" id="KW-0325">Glycoprotein</keyword>
<evidence type="ECO:0000313" key="15">
    <source>
        <dbReference type="EMBL" id="CAH2285833.1"/>
    </source>
</evidence>
<keyword evidence="16" id="KW-1185">Reference proteome</keyword>
<evidence type="ECO:0000259" key="14">
    <source>
        <dbReference type="PROSITE" id="PS50853"/>
    </source>
</evidence>
<organism evidence="15 16">
    <name type="scientific">Pelobates cultripes</name>
    <name type="common">Western spadefoot toad</name>
    <dbReference type="NCBI Taxonomy" id="61616"/>
    <lineage>
        <taxon>Eukaryota</taxon>
        <taxon>Metazoa</taxon>
        <taxon>Chordata</taxon>
        <taxon>Craniata</taxon>
        <taxon>Vertebrata</taxon>
        <taxon>Euteleostomi</taxon>
        <taxon>Amphibia</taxon>
        <taxon>Batrachia</taxon>
        <taxon>Anura</taxon>
        <taxon>Pelobatoidea</taxon>
        <taxon>Pelobatidae</taxon>
        <taxon>Pelobates</taxon>
    </lineage>
</organism>
<dbReference type="PROSITE" id="PS50853">
    <property type="entry name" value="FN3"/>
    <property type="match status" value="7"/>
</dbReference>
<feature type="domain" description="Fibronectin type-III" evidence="14">
    <location>
        <begin position="32"/>
        <end position="121"/>
    </location>
</feature>
<evidence type="ECO:0000259" key="13">
    <source>
        <dbReference type="PROSITE" id="PS50234"/>
    </source>
</evidence>
<keyword evidence="4 12" id="KW-0732">Signal</keyword>
<dbReference type="InterPro" id="IPR036116">
    <property type="entry name" value="FN3_sf"/>
</dbReference>
<dbReference type="CDD" id="cd00063">
    <property type="entry name" value="FN3"/>
    <property type="match status" value="7"/>
</dbReference>
<dbReference type="GO" id="GO:0005581">
    <property type="term" value="C:collagen trimer"/>
    <property type="evidence" value="ECO:0007669"/>
    <property type="project" value="UniProtKB-KW"/>
</dbReference>
<evidence type="ECO:0000313" key="16">
    <source>
        <dbReference type="Proteomes" id="UP001295444"/>
    </source>
</evidence>
<dbReference type="InterPro" id="IPR050525">
    <property type="entry name" value="ECM_Assembly_Org"/>
</dbReference>
<feature type="compositionally biased region" description="Basic and acidic residues" evidence="11">
    <location>
        <begin position="122"/>
        <end position="131"/>
    </location>
</feature>
<keyword evidence="3" id="KW-0272">Extracellular matrix</keyword>
<evidence type="ECO:0000256" key="1">
    <source>
        <dbReference type="ARBA" id="ARBA00004498"/>
    </source>
</evidence>
<dbReference type="FunFam" id="2.60.40.10:FF:000234">
    <property type="entry name" value="Collagen, type XII, alpha 1"/>
    <property type="match status" value="2"/>
</dbReference>
<reference evidence="15" key="1">
    <citation type="submission" date="2022-03" db="EMBL/GenBank/DDBJ databases">
        <authorList>
            <person name="Alioto T."/>
            <person name="Alioto T."/>
            <person name="Gomez Garrido J."/>
        </authorList>
    </citation>
    <scope>NUCLEOTIDE SEQUENCE</scope>
</reference>
<evidence type="ECO:0000256" key="8">
    <source>
        <dbReference type="ARBA" id="ARBA00023180"/>
    </source>
</evidence>
<sequence length="1611" mass="174701">MRTGRSLWAGVFLSFSAATLFLSSHVEGQVTPPTRLRYHAVTQNSVQISWKASKDTIKGYRLRVTPKSGGKINELNLQNTAVNAVIQKLDPSLSYTVQISAFNEDDESKPVQGEFRIADLMKKRKTTDSSKNRKGKKKDNRVPEGDGQFSCKTPAIADIVILVDGSWSIGRINFRLVRLFIENLVAAFDVGTDKTRIGLAQYSGDPRIEWHLNAYNTKDTVIDAVRNLPYKGGNTLTGLALTYILENSFKEESGARTGLPKVGILITDGKSQDDVIPPARSLKDAGIELFAIGVKNADLNELKEIASEPDNTHVYNVADFNVMSSIVEGLTKTVCTRVEEQEIEIKGTTVVTIGAPTELVTSEVTARGFRVSWTHAPGQVEKYRVVYYPTKGGQPEEVVVDGSVSTTVLKNLMSLTEYQIAVFAIYVNAASEGLRGTETTLALPMASDLELYDVTHRSMRAKWVGVAGASGYMILYAPLTGDATADEKEMKVGGSTTDVELDGLTPSTEYTVTVYAMFGEEASDPLTGQETTLPLSLPRNLQFSNIRHSSATVSWDHSNKRAYGYRIMYVKTGETDMNDVEVDRISTYNLEKLASLTEYTVAIFSIFDEGQSEPLTGTFMTKKVPAPQDLLVREITTESFRALWKAFSPDIAMYRLTWTSLSSGQSQEIVLNGDITSYLIDGLTHSTEYEVSLSAIFNDETESDAIATLATTLTRTTTMPTTTTMSLRLRFEYKKLKIDDETTSSLHVSWPMSDPNINQFKVSYVMTDGDRGEETAIVPGQQQEIVLQPLLSDTEYKITVTPVFGDGEGKGISGVGKTLPLSAPRDLRVSDEWYNKLRITWDPPPSPTMGYRIMYKPTNVGGPALETFVGDDVNTILILNLLSGTEYSLKVLASYSTGFSDPLSGLGKTLYLGVTNLNSYQVKMTSMCAQWQLQRHATAYRAIIESIQDGTKQEVMLPGGTSRNCFYELSPNTRYRLTVYAQLQETEGPGVSIMETTLPLPTAAPTPPPTTAAPTTIPAAKEVCKNAKADLVFLVDGSWSIGDDNFNKVLRFLYSTAGAFHEIGPEGTQVAIAQFSDDARTEFKLNSYTSKESLLGAIRQIAYKGGNTKTGRAIKHVRDDLLTHESGMRKGVPKVLVVITDGRSQDEVNQFAKDLQMEGSSIFAIGVADADYAELVNIGSKPSERHVFFVDDFDGFKKIEDELITFVCETATATCPLMFIQGQSASGFKMMNVFGLVEKEYAAMEGVSMEPGTFNNFPCYRLHKDALVSQPTKFIHPEGLPSDYTISFLFRILPDTPKEPFALWEILNKDYEPLVGVILDNSGKTLTYFNYDLNAQFQTITFDGPEIRKIFYGSFHKVHIVVTATSTKLVIDCKQIAEKPINTAGNITTDGLEVLGRMVRSRGPKDNSAPFQLQMFDIVCTTSWASRDKCCELPALRNEETCPPLPSTCSCSQDSKGIQGPPGPPGGAGMRGPKGSQGESGPPGPEGPQGLLGPLGPQGPPGPQGPSGHSIQGPPGPPGAKGEKGEPGFPGQQGITGASGSPGRDGETGPRGMIGKDGSTGPSGPPGPMGIPGNPGSPGVPGGAGRQGESGPPGPAGVKGERGERVSMASI</sequence>
<dbReference type="InterPro" id="IPR013783">
    <property type="entry name" value="Ig-like_fold"/>
</dbReference>
<feature type="domain" description="VWFA" evidence="13">
    <location>
        <begin position="158"/>
        <end position="330"/>
    </location>
</feature>